<dbReference type="SUPFAM" id="SSF55874">
    <property type="entry name" value="ATPase domain of HSP90 chaperone/DNA topoisomerase II/histidine kinase"/>
    <property type="match status" value="1"/>
</dbReference>
<keyword evidence="10" id="KW-0902">Two-component regulatory system</keyword>
<keyword evidence="9" id="KW-0408">Iron</keyword>
<evidence type="ECO:0000256" key="5">
    <source>
        <dbReference type="ARBA" id="ARBA00022679"/>
    </source>
</evidence>
<reference evidence="14" key="1">
    <citation type="submission" date="2016-10" db="EMBL/GenBank/DDBJ databases">
        <authorList>
            <person name="Varghese N."/>
        </authorList>
    </citation>
    <scope>NUCLEOTIDE SEQUENCE [LARGE SCALE GENOMIC DNA]</scope>
    <source>
        <strain evidence="14">DSM 44719</strain>
    </source>
</reference>
<dbReference type="InterPro" id="IPR050482">
    <property type="entry name" value="Sensor_HK_TwoCompSys"/>
</dbReference>
<dbReference type="Pfam" id="PF01590">
    <property type="entry name" value="GAF"/>
    <property type="match status" value="1"/>
</dbReference>
<evidence type="ECO:0000256" key="9">
    <source>
        <dbReference type="ARBA" id="ARBA00023004"/>
    </source>
</evidence>
<dbReference type="Proteomes" id="UP000183407">
    <property type="component" value="Unassembled WGS sequence"/>
</dbReference>
<dbReference type="GO" id="GO:0046983">
    <property type="term" value="F:protein dimerization activity"/>
    <property type="evidence" value="ECO:0007669"/>
    <property type="project" value="InterPro"/>
</dbReference>
<dbReference type="Gene3D" id="3.30.450.40">
    <property type="match status" value="2"/>
</dbReference>
<dbReference type="GO" id="GO:0070483">
    <property type="term" value="P:detection of hypoxia"/>
    <property type="evidence" value="ECO:0007669"/>
    <property type="project" value="UniProtKB-ARBA"/>
</dbReference>
<keyword evidence="8" id="KW-0460">Magnesium</keyword>
<feature type="domain" description="GAF" evidence="11">
    <location>
        <begin position="233"/>
        <end position="377"/>
    </location>
</feature>
<keyword evidence="7 13" id="KW-0418">Kinase</keyword>
<evidence type="ECO:0000256" key="3">
    <source>
        <dbReference type="ARBA" id="ARBA00022490"/>
    </source>
</evidence>
<dbReference type="InterPro" id="IPR036890">
    <property type="entry name" value="HATPase_C_sf"/>
</dbReference>
<dbReference type="PANTHER" id="PTHR24421:SF56">
    <property type="entry name" value="OXYGEN SENSOR HISTIDINE KINASE RESPONSE REGULATOR DOST"/>
    <property type="match status" value="1"/>
</dbReference>
<dbReference type="GO" id="GO:0000287">
    <property type="term" value="F:magnesium ion binding"/>
    <property type="evidence" value="ECO:0007669"/>
    <property type="project" value="UniProtKB-ARBA"/>
</dbReference>
<evidence type="ECO:0000256" key="8">
    <source>
        <dbReference type="ARBA" id="ARBA00022842"/>
    </source>
</evidence>
<comment type="cofactor">
    <cofactor evidence="1">
        <name>Mg(2+)</name>
        <dbReference type="ChEBI" id="CHEBI:18420"/>
    </cofactor>
</comment>
<dbReference type="GO" id="GO:0005524">
    <property type="term" value="F:ATP binding"/>
    <property type="evidence" value="ECO:0007669"/>
    <property type="project" value="UniProtKB-ARBA"/>
</dbReference>
<gene>
    <name evidence="13" type="ORF">SAMN04490220_1028</name>
</gene>
<dbReference type="Gene3D" id="1.20.5.1930">
    <property type="match status" value="1"/>
</dbReference>
<comment type="cofactor">
    <cofactor evidence="2">
        <name>heme</name>
        <dbReference type="ChEBI" id="CHEBI:30413"/>
    </cofactor>
</comment>
<dbReference type="GO" id="GO:0016020">
    <property type="term" value="C:membrane"/>
    <property type="evidence" value="ECO:0007669"/>
    <property type="project" value="InterPro"/>
</dbReference>
<organism evidence="13 14">
    <name type="scientific">Rhodococcus jostii</name>
    <dbReference type="NCBI Taxonomy" id="132919"/>
    <lineage>
        <taxon>Bacteria</taxon>
        <taxon>Bacillati</taxon>
        <taxon>Actinomycetota</taxon>
        <taxon>Actinomycetes</taxon>
        <taxon>Mycobacteriales</taxon>
        <taxon>Nocardiaceae</taxon>
        <taxon>Rhodococcus</taxon>
    </lineage>
</organism>
<feature type="domain" description="GAF" evidence="11">
    <location>
        <begin position="64"/>
        <end position="212"/>
    </location>
</feature>
<name>A0A1H4QJ13_RHOJO</name>
<keyword evidence="3" id="KW-0963">Cytoplasm</keyword>
<evidence type="ECO:0000313" key="14">
    <source>
        <dbReference type="Proteomes" id="UP000183407"/>
    </source>
</evidence>
<dbReference type="Pfam" id="PF13185">
    <property type="entry name" value="GAF_2"/>
    <property type="match status" value="1"/>
</dbReference>
<keyword evidence="4" id="KW-0597">Phosphoprotein</keyword>
<evidence type="ECO:0000256" key="2">
    <source>
        <dbReference type="ARBA" id="ARBA00001971"/>
    </source>
</evidence>
<sequence length="581" mass="62703">MRKWRRKLVTMPGDDESLLLDTLSQLRLRQMLAEMQDRIEQMTASREQFDGLLDAMLTVSSGLDLAATLRRIVDAAIRLVDCRYGALGVLNDSGDGLQDFVYSGVDEHTRLLIGDLPTGHGLLGLLIERPRPLRLDNIAGHTVSVGFPAHHPPMRTFLGVPIHIRGQVYGNLYLTDKATGQPFTEDDEILIQALTAAAGIAIDNARLFEQARQRQQWQQAASDIRGELLAAIDPGEVLDLIARRARHLADADHVLIARPDDLDQASADVTALTVTAYAGNDVSVPGMRIGVDDTATGRVYRTGTLIRVPEISDAGPHGGSAVLLPLRVSADSVTGVLALIRTRGREPFDDRQLPLAAAFADQAALALKLADDQRQLTALSLIAERDRIARDLHDHVIQRLFAHGLHLQSAHGRTHVPEGRQRLSEMIDDVQDIITDVRTAIFELHGGEDDGFALRPALTAIITEQTGESGLRTTVRMTGPLNVVTGPLADHAEAVLREALSNAVHHAHAHHVDVTVSVDDDLTLCVTDDGTGIAPTVTHSGLHNLTTRAQQAGGTCTLTTPTTGGTQLTWTAPLPEASGAE</sequence>
<dbReference type="SMART" id="SM00387">
    <property type="entry name" value="HATPase_c"/>
    <property type="match status" value="1"/>
</dbReference>
<evidence type="ECO:0000259" key="11">
    <source>
        <dbReference type="SMART" id="SM00065"/>
    </source>
</evidence>
<evidence type="ECO:0000256" key="6">
    <source>
        <dbReference type="ARBA" id="ARBA00022723"/>
    </source>
</evidence>
<keyword evidence="5" id="KW-0808">Transferase</keyword>
<evidence type="ECO:0000259" key="12">
    <source>
        <dbReference type="SMART" id="SM00387"/>
    </source>
</evidence>
<evidence type="ECO:0000256" key="1">
    <source>
        <dbReference type="ARBA" id="ARBA00001946"/>
    </source>
</evidence>
<dbReference type="EMBL" id="FNTL01000004">
    <property type="protein sequence ID" value="SEC19645.1"/>
    <property type="molecule type" value="Genomic_DNA"/>
</dbReference>
<proteinExistence type="predicted"/>
<dbReference type="GO" id="GO:0019826">
    <property type="term" value="F:oxygen sensor activity"/>
    <property type="evidence" value="ECO:0007669"/>
    <property type="project" value="UniProtKB-ARBA"/>
</dbReference>
<dbReference type="InterPro" id="IPR003018">
    <property type="entry name" value="GAF"/>
</dbReference>
<feature type="domain" description="Histidine kinase/HSP90-like ATPase" evidence="12">
    <location>
        <begin position="487"/>
        <end position="576"/>
    </location>
</feature>
<dbReference type="InterPro" id="IPR029016">
    <property type="entry name" value="GAF-like_dom_sf"/>
</dbReference>
<dbReference type="FunFam" id="3.30.450.40:FF:000052">
    <property type="entry name" value="Oxygen sensor histidine kinase response regulator DevS/DosS"/>
    <property type="match status" value="1"/>
</dbReference>
<evidence type="ECO:0000256" key="10">
    <source>
        <dbReference type="ARBA" id="ARBA00023012"/>
    </source>
</evidence>
<dbReference type="PANTHER" id="PTHR24421">
    <property type="entry name" value="NITRATE/NITRITE SENSOR PROTEIN NARX-RELATED"/>
    <property type="match status" value="1"/>
</dbReference>
<dbReference type="GO" id="GO:0070025">
    <property type="term" value="F:carbon monoxide binding"/>
    <property type="evidence" value="ECO:0007669"/>
    <property type="project" value="UniProtKB-ARBA"/>
</dbReference>
<dbReference type="AlphaFoldDB" id="A0A1H4QJ13"/>
<dbReference type="GO" id="GO:0070026">
    <property type="term" value="F:nitric oxide binding"/>
    <property type="evidence" value="ECO:0007669"/>
    <property type="project" value="UniProtKB-ARBA"/>
</dbReference>
<dbReference type="GO" id="GO:0000155">
    <property type="term" value="F:phosphorelay sensor kinase activity"/>
    <property type="evidence" value="ECO:0007669"/>
    <property type="project" value="InterPro"/>
</dbReference>
<accession>A0A1H4QJ13</accession>
<protein>
    <submittedName>
        <fullName evidence="13">Histidine kinase-, DNA gyrase B-, and HSP90-like ATPase</fullName>
    </submittedName>
</protein>
<dbReference type="Pfam" id="PF02518">
    <property type="entry name" value="HATPase_c"/>
    <property type="match status" value="1"/>
</dbReference>
<dbReference type="Gene3D" id="3.30.565.10">
    <property type="entry name" value="Histidine kinase-like ATPase, C-terminal domain"/>
    <property type="match status" value="1"/>
</dbReference>
<dbReference type="InterPro" id="IPR011712">
    <property type="entry name" value="Sig_transdc_His_kin_sub3_dim/P"/>
</dbReference>
<dbReference type="GO" id="GO:0019825">
    <property type="term" value="F:oxygen binding"/>
    <property type="evidence" value="ECO:0007669"/>
    <property type="project" value="UniProtKB-ARBA"/>
</dbReference>
<dbReference type="GO" id="GO:0020037">
    <property type="term" value="F:heme binding"/>
    <property type="evidence" value="ECO:0007669"/>
    <property type="project" value="UniProtKB-ARBA"/>
</dbReference>
<evidence type="ECO:0000256" key="4">
    <source>
        <dbReference type="ARBA" id="ARBA00022553"/>
    </source>
</evidence>
<dbReference type="InterPro" id="IPR003594">
    <property type="entry name" value="HATPase_dom"/>
</dbReference>
<dbReference type="SMART" id="SM00065">
    <property type="entry name" value="GAF"/>
    <property type="match status" value="2"/>
</dbReference>
<evidence type="ECO:0000256" key="7">
    <source>
        <dbReference type="ARBA" id="ARBA00022777"/>
    </source>
</evidence>
<dbReference type="SUPFAM" id="SSF55781">
    <property type="entry name" value="GAF domain-like"/>
    <property type="match status" value="2"/>
</dbReference>
<dbReference type="Pfam" id="PF07730">
    <property type="entry name" value="HisKA_3"/>
    <property type="match status" value="1"/>
</dbReference>
<keyword evidence="6" id="KW-0479">Metal-binding</keyword>
<evidence type="ECO:0000313" key="13">
    <source>
        <dbReference type="EMBL" id="SEC19645.1"/>
    </source>
</evidence>